<evidence type="ECO:0000256" key="3">
    <source>
        <dbReference type="ARBA" id="ARBA00022490"/>
    </source>
</evidence>
<evidence type="ECO:0000256" key="5">
    <source>
        <dbReference type="ARBA" id="ARBA00023134"/>
    </source>
</evidence>
<dbReference type="InterPro" id="IPR011644">
    <property type="entry name" value="Heme_NO-bd"/>
</dbReference>
<dbReference type="PROSITE" id="PS00452">
    <property type="entry name" value="GUANYLATE_CYCLASE_1"/>
    <property type="match status" value="1"/>
</dbReference>
<dbReference type="GO" id="GO:0019934">
    <property type="term" value="P:cGMP-mediated signaling"/>
    <property type="evidence" value="ECO:0007669"/>
    <property type="project" value="TreeGrafter"/>
</dbReference>
<dbReference type="InterPro" id="IPR018297">
    <property type="entry name" value="A/G_cyclase_CS"/>
</dbReference>
<dbReference type="SMART" id="SM00044">
    <property type="entry name" value="CYCc"/>
    <property type="match status" value="1"/>
</dbReference>
<dbReference type="GO" id="GO:0004383">
    <property type="term" value="F:guanylate cyclase activity"/>
    <property type="evidence" value="ECO:0007669"/>
    <property type="project" value="UniProtKB-EC"/>
</dbReference>
<feature type="domain" description="Guanylate cyclase" evidence="9">
    <location>
        <begin position="448"/>
        <end position="576"/>
    </location>
</feature>
<dbReference type="Gene3D" id="3.30.70.1230">
    <property type="entry name" value="Nucleotide cyclase"/>
    <property type="match status" value="1"/>
</dbReference>
<name>A0A7S2WIS5_9STRA</name>
<sequence length="646" mass="72932">MYEVFNKSVYYVLCDLYDKEKLAKLFVELGIDFCIDEELEKDWVKEMNPCTLALGVYLDDSVLERLIAIVGKEINKSREEILELAGKQFFLHMMRTRAGMLHSMGSNLRDFILNLNQMHLNLRTVFKKARFPSFVVLSSPDEDAHSGKMRIKYCSPRTGFTAFAKGMLEQISETLYDLPIALEIESTRNDTCCKPPAPQPMRVMECSVFIVKLKNETGCHSLCRKNSNLLQARSASKVSVESLERYGLNNEFLLKPWPWHILVSRDLKILHLGPSLRSRVRDGADTGHVKLCEIFTLVSPPGVVTYEQFLLRQQVLFVVQLNEQPGIKLAGHFSPVPASDKQDGGLMFFGSPRFPSPDGMYKARVYLSDYGLHDANRDLLFKHSSESIYHTVSMALRAKSVELAKVTKELAFQKGLADSLLGQMLPKDIARQLMHKTAVLPEAYNDVTIFFSDIKGFTDISSQLEPVEVVVMLNKMYLVMDFCSDLFDVYKVETIGDAYMVVGGLPTRSPHHAERVAHFALAVSQAVPLLTVPRTNQRIQIRIGVHSGPVVAGVVGNKMPRYCLFGDTVNTASRMESNGIPGKIQCSRETYKKLLSQNFELERRGLIPMKGKGDVETFLLHGVPPQCEDVEEKNIQVHRVCKIHCR</sequence>
<dbReference type="EMBL" id="HBHK01017313">
    <property type="protein sequence ID" value="CAD9691233.1"/>
    <property type="molecule type" value="Transcribed_RNA"/>
</dbReference>
<evidence type="ECO:0000256" key="6">
    <source>
        <dbReference type="ARBA" id="ARBA00023239"/>
    </source>
</evidence>
<dbReference type="PANTHER" id="PTHR45655">
    <property type="entry name" value="GUANYLATE CYCLASE SOLUBLE SUBUNIT BETA-2"/>
    <property type="match status" value="1"/>
</dbReference>
<dbReference type="SUPFAM" id="SSF111126">
    <property type="entry name" value="Ligand-binding domain in the NO signalling and Golgi transport"/>
    <property type="match status" value="1"/>
</dbReference>
<dbReference type="GO" id="GO:0008074">
    <property type="term" value="C:guanylate cyclase complex, soluble"/>
    <property type="evidence" value="ECO:0007669"/>
    <property type="project" value="TreeGrafter"/>
</dbReference>
<dbReference type="InterPro" id="IPR024096">
    <property type="entry name" value="NO_sig/Golgi_transp_ligand-bd"/>
</dbReference>
<dbReference type="Gene3D" id="3.30.450.260">
    <property type="entry name" value="Haem NO binding associated domain"/>
    <property type="match status" value="1"/>
</dbReference>
<evidence type="ECO:0000256" key="1">
    <source>
        <dbReference type="ARBA" id="ARBA00004496"/>
    </source>
</evidence>
<dbReference type="InterPro" id="IPR038158">
    <property type="entry name" value="H-NOX_domain_sf"/>
</dbReference>
<evidence type="ECO:0000256" key="7">
    <source>
        <dbReference type="ARBA" id="ARBA00023293"/>
    </source>
</evidence>
<evidence type="ECO:0000256" key="4">
    <source>
        <dbReference type="ARBA" id="ARBA00022741"/>
    </source>
</evidence>
<comment type="subcellular location">
    <subcellularLocation>
        <location evidence="1">Cytoplasm</location>
    </subcellularLocation>
</comment>
<dbReference type="InterPro" id="IPR001054">
    <property type="entry name" value="A/G_cyclase"/>
</dbReference>
<dbReference type="Pfam" id="PF07700">
    <property type="entry name" value="HNOB"/>
    <property type="match status" value="1"/>
</dbReference>
<proteinExistence type="inferred from homology"/>
<dbReference type="CDD" id="cd07302">
    <property type="entry name" value="CHD"/>
    <property type="match status" value="1"/>
</dbReference>
<keyword evidence="7" id="KW-0141">cGMP biosynthesis</keyword>
<dbReference type="EC" id="4.6.1.2" evidence="2"/>
<evidence type="ECO:0000256" key="8">
    <source>
        <dbReference type="RuleBase" id="RU000405"/>
    </source>
</evidence>
<protein>
    <recommendedName>
        <fullName evidence="2">guanylate cyclase</fullName>
        <ecNumber evidence="2">4.6.1.2</ecNumber>
    </recommendedName>
</protein>
<dbReference type="PANTHER" id="PTHR45655:SF13">
    <property type="entry name" value="SOLUBLE GUANYLATE CYCLASE GCY-32-RELATED"/>
    <property type="match status" value="1"/>
</dbReference>
<reference evidence="10" key="1">
    <citation type="submission" date="2021-01" db="EMBL/GenBank/DDBJ databases">
        <authorList>
            <person name="Corre E."/>
            <person name="Pelletier E."/>
            <person name="Niang G."/>
            <person name="Scheremetjew M."/>
            <person name="Finn R."/>
            <person name="Kale V."/>
            <person name="Holt S."/>
            <person name="Cochrane G."/>
            <person name="Meng A."/>
            <person name="Brown T."/>
            <person name="Cohen L."/>
        </authorList>
    </citation>
    <scope>NUCLEOTIDE SEQUENCE</scope>
    <source>
        <strain evidence="10">NY070348D</strain>
    </source>
</reference>
<dbReference type="GO" id="GO:0070482">
    <property type="term" value="P:response to oxygen levels"/>
    <property type="evidence" value="ECO:0007669"/>
    <property type="project" value="TreeGrafter"/>
</dbReference>
<keyword evidence="4" id="KW-0547">Nucleotide-binding</keyword>
<evidence type="ECO:0000313" key="10">
    <source>
        <dbReference type="EMBL" id="CAD9691233.1"/>
    </source>
</evidence>
<dbReference type="Gene3D" id="3.90.1520.10">
    <property type="entry name" value="H-NOX domain"/>
    <property type="match status" value="1"/>
</dbReference>
<dbReference type="FunFam" id="3.30.70.1230:FF:000007">
    <property type="entry name" value="Guanylate cyclase soluble subunit alpha-3"/>
    <property type="match status" value="1"/>
</dbReference>
<accession>A0A7S2WIS5</accession>
<dbReference type="GO" id="GO:0005525">
    <property type="term" value="F:GTP binding"/>
    <property type="evidence" value="ECO:0007669"/>
    <property type="project" value="UniProtKB-KW"/>
</dbReference>
<dbReference type="Pfam" id="PF07701">
    <property type="entry name" value="HNOBA"/>
    <property type="match status" value="1"/>
</dbReference>
<dbReference type="AlphaFoldDB" id="A0A7S2WIS5"/>
<gene>
    <name evidence="10" type="ORF">QSP1433_LOCUS10915</name>
</gene>
<dbReference type="InterPro" id="IPR011645">
    <property type="entry name" value="HNOB_dom_associated"/>
</dbReference>
<comment type="similarity">
    <text evidence="8">Belongs to the adenylyl cyclase class-4/guanylyl cyclase family.</text>
</comment>
<keyword evidence="3" id="KW-0963">Cytoplasm</keyword>
<evidence type="ECO:0000259" key="9">
    <source>
        <dbReference type="PROSITE" id="PS50125"/>
    </source>
</evidence>
<dbReference type="SUPFAM" id="SSF55073">
    <property type="entry name" value="Nucleotide cyclase"/>
    <property type="match status" value="1"/>
</dbReference>
<dbReference type="PROSITE" id="PS50125">
    <property type="entry name" value="GUANYLATE_CYCLASE_2"/>
    <property type="match status" value="1"/>
</dbReference>
<dbReference type="InterPro" id="IPR042463">
    <property type="entry name" value="HNOB_dom_associated_sf"/>
</dbReference>
<dbReference type="InterPro" id="IPR029787">
    <property type="entry name" value="Nucleotide_cyclase"/>
</dbReference>
<keyword evidence="5" id="KW-0342">GTP-binding</keyword>
<organism evidence="10">
    <name type="scientific">Mucochytrium quahogii</name>
    <dbReference type="NCBI Taxonomy" id="96639"/>
    <lineage>
        <taxon>Eukaryota</taxon>
        <taxon>Sar</taxon>
        <taxon>Stramenopiles</taxon>
        <taxon>Bigyra</taxon>
        <taxon>Labyrinthulomycetes</taxon>
        <taxon>Thraustochytrida</taxon>
        <taxon>Thraustochytriidae</taxon>
        <taxon>Mucochytrium</taxon>
    </lineage>
</organism>
<dbReference type="GO" id="GO:0020037">
    <property type="term" value="F:heme binding"/>
    <property type="evidence" value="ECO:0007669"/>
    <property type="project" value="InterPro"/>
</dbReference>
<evidence type="ECO:0000256" key="2">
    <source>
        <dbReference type="ARBA" id="ARBA00012202"/>
    </source>
</evidence>
<dbReference type="Gene3D" id="6.10.250.780">
    <property type="match status" value="1"/>
</dbReference>
<keyword evidence="6 8" id="KW-0456">Lyase</keyword>
<dbReference type="Pfam" id="PF00211">
    <property type="entry name" value="Guanylate_cyc"/>
    <property type="match status" value="1"/>
</dbReference>